<dbReference type="EMBL" id="QLTW01000089">
    <property type="protein sequence ID" value="MBT9145408.1"/>
    <property type="molecule type" value="Genomic_DNA"/>
</dbReference>
<evidence type="ECO:0000256" key="1">
    <source>
        <dbReference type="ARBA" id="ARBA00022553"/>
    </source>
</evidence>
<dbReference type="PANTHER" id="PTHR34139:SF1">
    <property type="entry name" value="RNASE MJ1380-RELATED"/>
    <property type="match status" value="1"/>
</dbReference>
<evidence type="ECO:0008006" key="9">
    <source>
        <dbReference type="Google" id="ProtNLM"/>
    </source>
</evidence>
<gene>
    <name evidence="7" type="ORF">DDT42_01279</name>
</gene>
<accession>A0A9E2F7B8</accession>
<comment type="similarity">
    <text evidence="6">Belongs to the HepT RNase toxin family.</text>
</comment>
<evidence type="ECO:0000256" key="6">
    <source>
        <dbReference type="ARBA" id="ARBA00024207"/>
    </source>
</evidence>
<protein>
    <recommendedName>
        <fullName evidence="9">DUF86 domain-containing protein</fullName>
    </recommendedName>
</protein>
<dbReference type="InterPro" id="IPR051813">
    <property type="entry name" value="HepT_RNase_toxin"/>
</dbReference>
<evidence type="ECO:0000256" key="5">
    <source>
        <dbReference type="ARBA" id="ARBA00022801"/>
    </source>
</evidence>
<evidence type="ECO:0000313" key="8">
    <source>
        <dbReference type="Proteomes" id="UP000811545"/>
    </source>
</evidence>
<organism evidence="7 8">
    <name type="scientific">Psychracetigena formicireducens</name>
    <dbReference type="NCBI Taxonomy" id="2986056"/>
    <lineage>
        <taxon>Bacteria</taxon>
        <taxon>Bacillati</taxon>
        <taxon>Candidatus Lithacetigenota</taxon>
        <taxon>Candidatus Psychracetigena</taxon>
    </lineage>
</organism>
<name>A0A9E2F7B8_PSYF1</name>
<dbReference type="Pfam" id="PF01934">
    <property type="entry name" value="HepT-like"/>
    <property type="match status" value="1"/>
</dbReference>
<dbReference type="GO" id="GO:0004540">
    <property type="term" value="F:RNA nuclease activity"/>
    <property type="evidence" value="ECO:0007669"/>
    <property type="project" value="InterPro"/>
</dbReference>
<evidence type="ECO:0000256" key="4">
    <source>
        <dbReference type="ARBA" id="ARBA00022741"/>
    </source>
</evidence>
<proteinExistence type="inferred from homology"/>
<keyword evidence="5" id="KW-0378">Hydrolase</keyword>
<dbReference type="PANTHER" id="PTHR34139">
    <property type="entry name" value="UPF0331 PROTEIN MJ0127"/>
    <property type="match status" value="1"/>
</dbReference>
<evidence type="ECO:0000256" key="2">
    <source>
        <dbReference type="ARBA" id="ARBA00022649"/>
    </source>
</evidence>
<sequence length="127" mass="14871">MSKSKQKRDYMLFIEDILTCIEKIERYTSNVSFKDFCGNDMAVDAVIRNFEIIGEAVKKIPEEIRMKYAEVEWKEAAGFRDFLIHDYFGIDLEAVWDTIRNNIPPFKKPIIKVLKSERASERGAKND</sequence>
<dbReference type="GO" id="GO:0000166">
    <property type="term" value="F:nucleotide binding"/>
    <property type="evidence" value="ECO:0007669"/>
    <property type="project" value="UniProtKB-KW"/>
</dbReference>
<dbReference type="GO" id="GO:0016787">
    <property type="term" value="F:hydrolase activity"/>
    <property type="evidence" value="ECO:0007669"/>
    <property type="project" value="UniProtKB-KW"/>
</dbReference>
<keyword evidence="1" id="KW-0597">Phosphoprotein</keyword>
<keyword evidence="2" id="KW-1277">Toxin-antitoxin system</keyword>
<evidence type="ECO:0000256" key="3">
    <source>
        <dbReference type="ARBA" id="ARBA00022722"/>
    </source>
</evidence>
<keyword evidence="4" id="KW-0547">Nucleotide-binding</keyword>
<dbReference type="GO" id="GO:0110001">
    <property type="term" value="C:toxin-antitoxin complex"/>
    <property type="evidence" value="ECO:0007669"/>
    <property type="project" value="InterPro"/>
</dbReference>
<dbReference type="InterPro" id="IPR037038">
    <property type="entry name" value="HepT-like_sf"/>
</dbReference>
<keyword evidence="3" id="KW-0540">Nuclease</keyword>
<dbReference type="Proteomes" id="UP000811545">
    <property type="component" value="Unassembled WGS sequence"/>
</dbReference>
<evidence type="ECO:0000313" key="7">
    <source>
        <dbReference type="EMBL" id="MBT9145408.1"/>
    </source>
</evidence>
<dbReference type="AlphaFoldDB" id="A0A9E2F7B8"/>
<reference evidence="7 8" key="1">
    <citation type="journal article" date="2021" name="bioRxiv">
        <title>Unique metabolic strategies in Hadean analogues reveal hints for primordial physiology.</title>
        <authorList>
            <person name="Nobu M.K."/>
            <person name="Nakai R."/>
            <person name="Tamazawa S."/>
            <person name="Mori H."/>
            <person name="Toyoda A."/>
            <person name="Ijiri A."/>
            <person name="Suzuki S."/>
            <person name="Kurokawa K."/>
            <person name="Kamagata Y."/>
            <person name="Tamaki H."/>
        </authorList>
    </citation>
    <scope>NUCLEOTIDE SEQUENCE [LARGE SCALE GENOMIC DNA]</scope>
    <source>
        <strain evidence="7">BS525</strain>
    </source>
</reference>
<comment type="caution">
    <text evidence="7">The sequence shown here is derived from an EMBL/GenBank/DDBJ whole genome shotgun (WGS) entry which is preliminary data.</text>
</comment>
<dbReference type="Gene3D" id="1.20.120.580">
    <property type="entry name" value="bsu32300-like"/>
    <property type="match status" value="1"/>
</dbReference>
<dbReference type="InterPro" id="IPR008201">
    <property type="entry name" value="HepT-like"/>
</dbReference>